<reference evidence="20" key="1">
    <citation type="submission" date="2025-08" db="UniProtKB">
        <authorList>
            <consortium name="RefSeq"/>
        </authorList>
    </citation>
    <scope>IDENTIFICATION</scope>
    <source>
        <tissue evidence="20">Whole insect</tissue>
    </source>
</reference>
<keyword evidence="9 15" id="KW-0406">Ion transport</keyword>
<dbReference type="GO" id="GO:0005262">
    <property type="term" value="F:calcium channel activity"/>
    <property type="evidence" value="ECO:0007669"/>
    <property type="project" value="UniProtKB-KW"/>
</dbReference>
<evidence type="ECO:0000256" key="9">
    <source>
        <dbReference type="ARBA" id="ARBA00023065"/>
    </source>
</evidence>
<keyword evidence="4" id="KW-0813">Transport</keyword>
<dbReference type="PRINTS" id="PR01433">
    <property type="entry name" value="POLYCYSTIN2"/>
</dbReference>
<proteinExistence type="inferred from homology"/>
<evidence type="ECO:0000256" key="5">
    <source>
        <dbReference type="ARBA" id="ARBA00022475"/>
    </source>
</evidence>
<evidence type="ECO:0000256" key="15">
    <source>
        <dbReference type="PIRSR" id="PIRSR603915-1"/>
    </source>
</evidence>
<dbReference type="Gene3D" id="1.10.287.70">
    <property type="match status" value="1"/>
</dbReference>
<dbReference type="PANTHER" id="PTHR10877">
    <property type="entry name" value="POLYCYSTIN FAMILY MEMBER"/>
    <property type="match status" value="1"/>
</dbReference>
<accession>A0A6P7F1D4</accession>
<dbReference type="RefSeq" id="XP_028129409.1">
    <property type="nucleotide sequence ID" value="XM_028273608.1"/>
</dbReference>
<evidence type="ECO:0000256" key="8">
    <source>
        <dbReference type="ARBA" id="ARBA00023054"/>
    </source>
</evidence>
<keyword evidence="13" id="KW-0966">Cell projection</keyword>
<protein>
    <submittedName>
        <fullName evidence="20">Polycystin-2-like isoform X3</fullName>
    </submittedName>
</protein>
<evidence type="ECO:0000256" key="3">
    <source>
        <dbReference type="ARBA" id="ARBA00007200"/>
    </source>
</evidence>
<evidence type="ECO:0000256" key="7">
    <source>
        <dbReference type="ARBA" id="ARBA00022989"/>
    </source>
</evidence>
<evidence type="ECO:0000256" key="4">
    <source>
        <dbReference type="ARBA" id="ARBA00022448"/>
    </source>
</evidence>
<keyword evidence="10 17" id="KW-0472">Membrane</keyword>
<dbReference type="SUPFAM" id="SSF81324">
    <property type="entry name" value="Voltage-gated potassium channels"/>
    <property type="match status" value="1"/>
</dbReference>
<feature type="transmembrane region" description="Helical" evidence="17">
    <location>
        <begin position="61"/>
        <end position="85"/>
    </location>
</feature>
<organism evidence="20">
    <name type="scientific">Diabrotica virgifera virgifera</name>
    <name type="common">western corn rootworm</name>
    <dbReference type="NCBI Taxonomy" id="50390"/>
    <lineage>
        <taxon>Eukaryota</taxon>
        <taxon>Metazoa</taxon>
        <taxon>Ecdysozoa</taxon>
        <taxon>Arthropoda</taxon>
        <taxon>Hexapoda</taxon>
        <taxon>Insecta</taxon>
        <taxon>Pterygota</taxon>
        <taxon>Neoptera</taxon>
        <taxon>Endopterygota</taxon>
        <taxon>Coleoptera</taxon>
        <taxon>Polyphaga</taxon>
        <taxon>Cucujiformia</taxon>
        <taxon>Chrysomeloidea</taxon>
        <taxon>Chrysomelidae</taxon>
        <taxon>Galerucinae</taxon>
        <taxon>Diabroticina</taxon>
        <taxon>Diabroticites</taxon>
        <taxon>Diabrotica</taxon>
    </lineage>
</organism>
<evidence type="ECO:0000256" key="14">
    <source>
        <dbReference type="ARBA" id="ARBA00023303"/>
    </source>
</evidence>
<dbReference type="PANTHER" id="PTHR10877:SF183">
    <property type="entry name" value="AT14535P-RELATED"/>
    <property type="match status" value="1"/>
</dbReference>
<keyword evidence="6 17" id="KW-0812">Transmembrane</keyword>
<comment type="similarity">
    <text evidence="3">Belongs to the polycystin family.</text>
</comment>
<dbReference type="GO" id="GO:0050982">
    <property type="term" value="P:detection of mechanical stimulus"/>
    <property type="evidence" value="ECO:0007669"/>
    <property type="project" value="TreeGrafter"/>
</dbReference>
<feature type="domain" description="Polycystin" evidence="19">
    <location>
        <begin position="109"/>
        <end position="303"/>
    </location>
</feature>
<evidence type="ECO:0000256" key="17">
    <source>
        <dbReference type="SAM" id="Phobius"/>
    </source>
</evidence>
<evidence type="ECO:0000313" key="20">
    <source>
        <dbReference type="RefSeq" id="XP_028129409.1"/>
    </source>
</evidence>
<keyword evidence="5" id="KW-1003">Cell membrane</keyword>
<keyword evidence="15" id="KW-0479">Metal-binding</keyword>
<evidence type="ECO:0000256" key="2">
    <source>
        <dbReference type="ARBA" id="ARBA00004651"/>
    </source>
</evidence>
<evidence type="ECO:0000259" key="18">
    <source>
        <dbReference type="Pfam" id="PF08016"/>
    </source>
</evidence>
<dbReference type="FunFam" id="1.10.287.70:FF:000055">
    <property type="entry name" value="Polycystic kidney disease 2-like 1"/>
    <property type="match status" value="1"/>
</dbReference>
<keyword evidence="14 15" id="KW-0407">Ion channel</keyword>
<keyword evidence="7 17" id="KW-1133">Transmembrane helix</keyword>
<dbReference type="OrthoDB" id="444119at2759"/>
<feature type="disulfide bond" evidence="16">
    <location>
        <begin position="171"/>
        <end position="184"/>
    </location>
</feature>
<keyword evidence="8" id="KW-0175">Coiled coil</keyword>
<feature type="binding site" evidence="15">
    <location>
        <position position="534"/>
    </location>
    <ligand>
        <name>Ca(2+)</name>
        <dbReference type="ChEBI" id="CHEBI:29108"/>
        <label>2</label>
    </ligand>
</feature>
<dbReference type="GO" id="GO:0005509">
    <property type="term" value="F:calcium ion binding"/>
    <property type="evidence" value="ECO:0007669"/>
    <property type="project" value="InterPro"/>
</dbReference>
<sequence length="599" mass="70536">MNNTNGLKNEKNGSIHETAFTDDIKKEKKPTTKNKKPTWITRSMAEEIGREEVLKRTLFELLIYVIFTIFATIYIIGFNSTAMYYMNKGLREQFLEHDFTTKNDESITFEKIRTAVDFWSYVEGHMINSFFWESTYGNGEAKDSDGMNILYENKVLGVPRIRMVKVRNDSCIVHEYFLRMFLDCYDEYSEEAEDKEKFGIGTATGWTYYDETVTKSLKYRGKIATYGGGGFYNDFSDTKVETQEIIKNLKDNMWITRGTRAVFVDFTVYNANLNIFGVAKLVFEFPSTGGVIPSDDIRTVNLIQFKTTWGIVVLICKVFSYIFILFYLLEEIREIMYFRGYYFLKFWNYVDLAIILCAWDILGFSIMFFIIFFAYAELGYLVFGHQVENFSTFSISMFTLLRTILGDFNYPEIEEANSVLAPIYFITYIFLVFFVLLNMFLAIINDTYSDVKTEIALAPDELQMTEYIGEKLAKLFRKWGSFRRFFPQKLKKEIKTTLREIREVLKKCGFTDMEIEMFFARYNIDPLTHIKIKDSEQFLQELKTILSSERNDGVRLEDFISQQEKLQQVENAIGRLVDQVRTLLYRLEMMENVIKERRR</sequence>
<name>A0A6P7F1D4_DIAVI</name>
<keyword evidence="15" id="KW-0109">Calcium transport</keyword>
<comment type="subcellular location">
    <subcellularLocation>
        <location evidence="2">Cell membrane</location>
        <topology evidence="2">Multi-pass membrane protein</topology>
    </subcellularLocation>
    <subcellularLocation>
        <location evidence="1">Cell projection</location>
        <location evidence="1">Cilium</location>
    </subcellularLocation>
</comment>
<evidence type="ECO:0000256" key="6">
    <source>
        <dbReference type="ARBA" id="ARBA00022692"/>
    </source>
</evidence>
<feature type="binding site" evidence="15">
    <location>
        <position position="525"/>
    </location>
    <ligand>
        <name>Ca(2+)</name>
        <dbReference type="ChEBI" id="CHEBI:29108"/>
        <label>2</label>
    </ligand>
</feature>
<gene>
    <name evidence="20" type="primary">LOC114325536</name>
</gene>
<evidence type="ECO:0000259" key="19">
    <source>
        <dbReference type="Pfam" id="PF20519"/>
    </source>
</evidence>
<dbReference type="InterPro" id="IPR051223">
    <property type="entry name" value="Polycystin"/>
</dbReference>
<evidence type="ECO:0000256" key="12">
    <source>
        <dbReference type="ARBA" id="ARBA00023180"/>
    </source>
</evidence>
<evidence type="ECO:0000256" key="11">
    <source>
        <dbReference type="ARBA" id="ARBA00023157"/>
    </source>
</evidence>
<dbReference type="InterPro" id="IPR046791">
    <property type="entry name" value="Polycystin_dom"/>
</dbReference>
<feature type="transmembrane region" description="Helical" evidence="17">
    <location>
        <begin position="349"/>
        <end position="375"/>
    </location>
</feature>
<keyword evidence="15" id="KW-0106">Calcium</keyword>
<evidence type="ECO:0000256" key="10">
    <source>
        <dbReference type="ARBA" id="ARBA00023136"/>
    </source>
</evidence>
<dbReference type="InterPro" id="IPR013122">
    <property type="entry name" value="PKD1_2_channel"/>
</dbReference>
<keyword evidence="11" id="KW-1015">Disulfide bond</keyword>
<feature type="domain" description="Polycystin cation channel PKD1/PKD2" evidence="18">
    <location>
        <begin position="354"/>
        <end position="451"/>
    </location>
</feature>
<dbReference type="Pfam" id="PF08016">
    <property type="entry name" value="PKD_channel"/>
    <property type="match status" value="1"/>
</dbReference>
<dbReference type="Pfam" id="PF20519">
    <property type="entry name" value="Polycystin_dom"/>
    <property type="match status" value="1"/>
</dbReference>
<keyword evidence="15" id="KW-0107">Calcium channel</keyword>
<dbReference type="GO" id="GO:0005886">
    <property type="term" value="C:plasma membrane"/>
    <property type="evidence" value="ECO:0007669"/>
    <property type="project" value="UniProtKB-SubCell"/>
</dbReference>
<keyword evidence="12" id="KW-0325">Glycoprotein</keyword>
<feature type="transmembrane region" description="Helical" evidence="17">
    <location>
        <begin position="308"/>
        <end position="329"/>
    </location>
</feature>
<evidence type="ECO:0000256" key="13">
    <source>
        <dbReference type="ARBA" id="ARBA00023273"/>
    </source>
</evidence>
<evidence type="ECO:0000256" key="1">
    <source>
        <dbReference type="ARBA" id="ARBA00004138"/>
    </source>
</evidence>
<dbReference type="InterPro" id="IPR003915">
    <property type="entry name" value="PKD_2"/>
</dbReference>
<dbReference type="GO" id="GO:0005929">
    <property type="term" value="C:cilium"/>
    <property type="evidence" value="ECO:0007669"/>
    <property type="project" value="UniProtKB-SubCell"/>
</dbReference>
<dbReference type="AlphaFoldDB" id="A0A6P7F1D4"/>
<evidence type="ECO:0000256" key="16">
    <source>
        <dbReference type="PIRSR" id="PIRSR603915-2"/>
    </source>
</evidence>
<feature type="transmembrane region" description="Helical" evidence="17">
    <location>
        <begin position="425"/>
        <end position="444"/>
    </location>
</feature>